<protein>
    <submittedName>
        <fullName evidence="2">(Perigord truffle) hypothetical protein</fullName>
    </submittedName>
</protein>
<dbReference type="GeneID" id="9185838"/>
<evidence type="ECO:0000256" key="1">
    <source>
        <dbReference type="SAM" id="Phobius"/>
    </source>
</evidence>
<gene>
    <name evidence="2" type="ORF">GSTUM_00010003001</name>
</gene>
<keyword evidence="1" id="KW-0472">Membrane</keyword>
<dbReference type="RefSeq" id="XP_002841053.1">
    <property type="nucleotide sequence ID" value="XM_002841007.1"/>
</dbReference>
<name>D5GL51_TUBMM</name>
<evidence type="ECO:0000313" key="3">
    <source>
        <dbReference type="Proteomes" id="UP000006911"/>
    </source>
</evidence>
<sequence length="96" mass="10471">MAFAQRGHPPILPTVATHIHSLSGLLGMLAIAIVIVLRRRSVVLTHSHWKVITCNRRKTVLVVGEYERPVEDTSMGKSCSSLEIMEAIGRKPAGSS</sequence>
<reference evidence="2 3" key="1">
    <citation type="journal article" date="2010" name="Nature">
        <title>Perigord black truffle genome uncovers evolutionary origins and mechanisms of symbiosis.</title>
        <authorList>
            <person name="Martin F."/>
            <person name="Kohler A."/>
            <person name="Murat C."/>
            <person name="Balestrini R."/>
            <person name="Coutinho P.M."/>
            <person name="Jaillon O."/>
            <person name="Montanini B."/>
            <person name="Morin E."/>
            <person name="Noel B."/>
            <person name="Percudani R."/>
            <person name="Porcel B."/>
            <person name="Rubini A."/>
            <person name="Amicucci A."/>
            <person name="Amselem J."/>
            <person name="Anthouard V."/>
            <person name="Arcioni S."/>
            <person name="Artiguenave F."/>
            <person name="Aury J.M."/>
            <person name="Ballario P."/>
            <person name="Bolchi A."/>
            <person name="Brenna A."/>
            <person name="Brun A."/>
            <person name="Buee M."/>
            <person name="Cantarel B."/>
            <person name="Chevalier G."/>
            <person name="Couloux A."/>
            <person name="Da Silva C."/>
            <person name="Denoeud F."/>
            <person name="Duplessis S."/>
            <person name="Ghignone S."/>
            <person name="Hilselberger B."/>
            <person name="Iotti M."/>
            <person name="Marcais B."/>
            <person name="Mello A."/>
            <person name="Miranda M."/>
            <person name="Pacioni G."/>
            <person name="Quesneville H."/>
            <person name="Riccioni C."/>
            <person name="Ruotolo R."/>
            <person name="Splivallo R."/>
            <person name="Stocchi V."/>
            <person name="Tisserant E."/>
            <person name="Viscomi A.R."/>
            <person name="Zambonelli A."/>
            <person name="Zampieri E."/>
            <person name="Henrissat B."/>
            <person name="Lebrun M.H."/>
            <person name="Paolocci F."/>
            <person name="Bonfante P."/>
            <person name="Ottonello S."/>
            <person name="Wincker P."/>
        </authorList>
    </citation>
    <scope>NUCLEOTIDE SEQUENCE [LARGE SCALE GENOMIC DNA]</scope>
    <source>
        <strain evidence="2 3">Mel28</strain>
    </source>
</reference>
<dbReference type="KEGG" id="tml:GSTUM_00010003001"/>
<dbReference type="Proteomes" id="UP000006911">
    <property type="component" value="Unassembled WGS sequence"/>
</dbReference>
<evidence type="ECO:0000313" key="2">
    <source>
        <dbReference type="EMBL" id="CAZ85244.1"/>
    </source>
</evidence>
<keyword evidence="1" id="KW-1133">Transmembrane helix</keyword>
<dbReference type="HOGENOM" id="CLU_2361266_0_0_1"/>
<dbReference type="InParanoid" id="D5GL51"/>
<accession>D5GL51</accession>
<dbReference type="EMBL" id="FN430346">
    <property type="protein sequence ID" value="CAZ85244.1"/>
    <property type="molecule type" value="Genomic_DNA"/>
</dbReference>
<dbReference type="AlphaFoldDB" id="D5GL51"/>
<proteinExistence type="predicted"/>
<keyword evidence="3" id="KW-1185">Reference proteome</keyword>
<organism evidence="2 3">
    <name type="scientific">Tuber melanosporum (strain Mel28)</name>
    <name type="common">Perigord black truffle</name>
    <dbReference type="NCBI Taxonomy" id="656061"/>
    <lineage>
        <taxon>Eukaryota</taxon>
        <taxon>Fungi</taxon>
        <taxon>Dikarya</taxon>
        <taxon>Ascomycota</taxon>
        <taxon>Pezizomycotina</taxon>
        <taxon>Pezizomycetes</taxon>
        <taxon>Pezizales</taxon>
        <taxon>Tuberaceae</taxon>
        <taxon>Tuber</taxon>
    </lineage>
</organism>
<keyword evidence="1" id="KW-0812">Transmembrane</keyword>
<feature type="transmembrane region" description="Helical" evidence="1">
    <location>
        <begin position="19"/>
        <end position="37"/>
    </location>
</feature>